<dbReference type="CDD" id="cd00761">
    <property type="entry name" value="Glyco_tranf_GTA_type"/>
    <property type="match status" value="1"/>
</dbReference>
<dbReference type="AlphaFoldDB" id="A0A069PXM5"/>
<dbReference type="SUPFAM" id="SSF53448">
    <property type="entry name" value="Nucleotide-diphospho-sugar transferases"/>
    <property type="match status" value="1"/>
</dbReference>
<evidence type="ECO:0000256" key="4">
    <source>
        <dbReference type="SAM" id="MobiDB-lite"/>
    </source>
</evidence>
<feature type="region of interest" description="Disordered" evidence="4">
    <location>
        <begin position="345"/>
        <end position="367"/>
    </location>
</feature>
<accession>A0A069PXM5</accession>
<dbReference type="Pfam" id="PF00535">
    <property type="entry name" value="Glycos_transf_2"/>
    <property type="match status" value="1"/>
</dbReference>
<name>A0A069PXM5_9BURK</name>
<sequence>MNGSQVRLLTVVIPAYNVESCIEESLNSVLSQRWIDSIDIAVIDQGSTDSTYAAASAVAERDRGEHIRLLRASNRGFGEGCKVGLSVVKTPYVTFLDGHDIHMPDFSDVIVPLLTDQKWDVIEYDVAMISDAGQVLERIKLVREARAGGHAVDDAALMNFAQRSHAFAWARTYKTALFQPDPFPAGARHHEEEAVVPSVYARALSVYGLRKGLVGYRRRGGRFAQASSVQDVRDLAITGDEILTRCKGGEHDEFWMTVFRNLFRRTCRVAARVEGAPFGAVLSLLDHMATNYRRTRVRLPGPVRPRVERLGRFRLGVYMNRAAYLATQPVRKAVRRYRHRHGEAGPAMDRYRLPGSDTAAEPNSKTD</sequence>
<evidence type="ECO:0000259" key="5">
    <source>
        <dbReference type="Pfam" id="PF00535"/>
    </source>
</evidence>
<keyword evidence="3 6" id="KW-0808">Transferase</keyword>
<dbReference type="PANTHER" id="PTHR43630">
    <property type="entry name" value="POLY-BETA-1,6-N-ACETYL-D-GLUCOSAMINE SYNTHASE"/>
    <property type="match status" value="1"/>
</dbReference>
<proteinExistence type="inferred from homology"/>
<comment type="similarity">
    <text evidence="1">Belongs to the glycosyltransferase 2 family.</text>
</comment>
<keyword evidence="2" id="KW-0328">Glycosyltransferase</keyword>
<evidence type="ECO:0000256" key="3">
    <source>
        <dbReference type="ARBA" id="ARBA00022679"/>
    </source>
</evidence>
<evidence type="ECO:0000313" key="7">
    <source>
        <dbReference type="Proteomes" id="UP000027466"/>
    </source>
</evidence>
<gene>
    <name evidence="6" type="ORF">BG61_00050</name>
</gene>
<comment type="caution">
    <text evidence="6">The sequence shown here is derived from an EMBL/GenBank/DDBJ whole genome shotgun (WGS) entry which is preliminary data.</text>
</comment>
<reference evidence="6 7" key="1">
    <citation type="submission" date="2014-03" db="EMBL/GenBank/DDBJ databases">
        <title>Draft Genome Sequences of Four Burkholderia Strains.</title>
        <authorList>
            <person name="Liu X.Y."/>
            <person name="Li C.X."/>
            <person name="Xu J.H."/>
        </authorList>
    </citation>
    <scope>NUCLEOTIDE SEQUENCE [LARGE SCALE GENOMIC DNA]</scope>
    <source>
        <strain evidence="6 7">DSM 50014</strain>
    </source>
</reference>
<organism evidence="6 7">
    <name type="scientific">Caballeronia glathei</name>
    <dbReference type="NCBI Taxonomy" id="60547"/>
    <lineage>
        <taxon>Bacteria</taxon>
        <taxon>Pseudomonadati</taxon>
        <taxon>Pseudomonadota</taxon>
        <taxon>Betaproteobacteria</taxon>
        <taxon>Burkholderiales</taxon>
        <taxon>Burkholderiaceae</taxon>
        <taxon>Caballeronia</taxon>
    </lineage>
</organism>
<evidence type="ECO:0000313" key="6">
    <source>
        <dbReference type="EMBL" id="KDR44604.1"/>
    </source>
</evidence>
<dbReference type="Proteomes" id="UP000027466">
    <property type="component" value="Unassembled WGS sequence"/>
</dbReference>
<dbReference type="InterPro" id="IPR029044">
    <property type="entry name" value="Nucleotide-diphossugar_trans"/>
</dbReference>
<dbReference type="Gene3D" id="3.90.550.10">
    <property type="entry name" value="Spore Coat Polysaccharide Biosynthesis Protein SpsA, Chain A"/>
    <property type="match status" value="1"/>
</dbReference>
<dbReference type="InterPro" id="IPR001173">
    <property type="entry name" value="Glyco_trans_2-like"/>
</dbReference>
<dbReference type="RefSeq" id="WP_051672193.1">
    <property type="nucleotide sequence ID" value="NZ_CADFFX010000003.1"/>
</dbReference>
<evidence type="ECO:0000256" key="1">
    <source>
        <dbReference type="ARBA" id="ARBA00006739"/>
    </source>
</evidence>
<evidence type="ECO:0000256" key="2">
    <source>
        <dbReference type="ARBA" id="ARBA00022676"/>
    </source>
</evidence>
<dbReference type="PANTHER" id="PTHR43630:SF1">
    <property type="entry name" value="POLY-BETA-1,6-N-ACETYL-D-GLUCOSAMINE SYNTHASE"/>
    <property type="match status" value="1"/>
</dbReference>
<feature type="domain" description="Glycosyltransferase 2-like" evidence="5">
    <location>
        <begin position="10"/>
        <end position="122"/>
    </location>
</feature>
<dbReference type="EMBL" id="JFHC01000001">
    <property type="protein sequence ID" value="KDR44604.1"/>
    <property type="molecule type" value="Genomic_DNA"/>
</dbReference>
<keyword evidence="7" id="KW-1185">Reference proteome</keyword>
<protein>
    <submittedName>
        <fullName evidence="6">Glycosyl transferase</fullName>
    </submittedName>
</protein>
<dbReference type="GO" id="GO:0016757">
    <property type="term" value="F:glycosyltransferase activity"/>
    <property type="evidence" value="ECO:0007669"/>
    <property type="project" value="UniProtKB-KW"/>
</dbReference>